<organism evidence="1">
    <name type="scientific">Rhizophora mucronata</name>
    <name type="common">Asiatic mangrove</name>
    <dbReference type="NCBI Taxonomy" id="61149"/>
    <lineage>
        <taxon>Eukaryota</taxon>
        <taxon>Viridiplantae</taxon>
        <taxon>Streptophyta</taxon>
        <taxon>Embryophyta</taxon>
        <taxon>Tracheophyta</taxon>
        <taxon>Spermatophyta</taxon>
        <taxon>Magnoliopsida</taxon>
        <taxon>eudicotyledons</taxon>
        <taxon>Gunneridae</taxon>
        <taxon>Pentapetalae</taxon>
        <taxon>rosids</taxon>
        <taxon>fabids</taxon>
        <taxon>Malpighiales</taxon>
        <taxon>Rhizophoraceae</taxon>
        <taxon>Rhizophora</taxon>
    </lineage>
</organism>
<dbReference type="AlphaFoldDB" id="A0A2P2P5E5"/>
<sequence length="18" mass="1994">MAMATKKTGADWVVENQN</sequence>
<dbReference type="EMBL" id="GGEC01069512">
    <property type="protein sequence ID" value="MBX49996.1"/>
    <property type="molecule type" value="Transcribed_RNA"/>
</dbReference>
<evidence type="ECO:0000313" key="1">
    <source>
        <dbReference type="EMBL" id="MBX49996.1"/>
    </source>
</evidence>
<reference evidence="1" key="1">
    <citation type="submission" date="2018-02" db="EMBL/GenBank/DDBJ databases">
        <title>Rhizophora mucronata_Transcriptome.</title>
        <authorList>
            <person name="Meera S.P."/>
            <person name="Sreeshan A."/>
            <person name="Augustine A."/>
        </authorList>
    </citation>
    <scope>NUCLEOTIDE SEQUENCE</scope>
    <source>
        <tissue evidence="1">Leaf</tissue>
    </source>
</reference>
<protein>
    <submittedName>
        <fullName evidence="1">Uncharacterized protein</fullName>
    </submittedName>
</protein>
<name>A0A2P2P5E5_RHIMU</name>
<proteinExistence type="predicted"/>
<accession>A0A2P2P5E5</accession>